<dbReference type="PANTHER" id="PTHR43037">
    <property type="entry name" value="UNNAMED PRODUCT-RELATED"/>
    <property type="match status" value="1"/>
</dbReference>
<dbReference type="Proteomes" id="UP000315010">
    <property type="component" value="Unassembled WGS sequence"/>
</dbReference>
<dbReference type="ESTHER" id="9bact-a0a5c5z1r9">
    <property type="family name" value="5_AlphaBeta_hydrolase"/>
</dbReference>
<dbReference type="Pfam" id="PF00756">
    <property type="entry name" value="Esterase"/>
    <property type="match status" value="1"/>
</dbReference>
<sequence length="249" mass="27446">MITKQSIGLFTVLTCCHIAAGRAQAESPQSGEQVELRFATSDSAEVPYLLYLPKGYDESEKAFPLVFFLHGRGESNGPLSLVAKWGPPMMAERGDELPFILVSPQCPTKDSWSSATQQKRLAELLDSISKSHRIDQTRVYLTGLSMGGYGSWRMAADHPERFAAVVPICGGGDPKDAPKLINTPIWAFHGVDDSVVPFEQSQKMVDAIQAAGGTMVRLTSLEHINHNSWSATYATPELFHWMLSHNRKE</sequence>
<dbReference type="SUPFAM" id="SSF53474">
    <property type="entry name" value="alpha/beta-Hydrolases"/>
    <property type="match status" value="1"/>
</dbReference>
<organism evidence="2 3">
    <name type="scientific">Novipirellula herctigrandis</name>
    <dbReference type="NCBI Taxonomy" id="2527986"/>
    <lineage>
        <taxon>Bacteria</taxon>
        <taxon>Pseudomonadati</taxon>
        <taxon>Planctomycetota</taxon>
        <taxon>Planctomycetia</taxon>
        <taxon>Pirellulales</taxon>
        <taxon>Pirellulaceae</taxon>
        <taxon>Novipirellula</taxon>
    </lineage>
</organism>
<protein>
    <submittedName>
        <fullName evidence="2">Esterase</fullName>
    </submittedName>
</protein>
<dbReference type="PANTHER" id="PTHR43037:SF1">
    <property type="entry name" value="BLL1128 PROTEIN"/>
    <property type="match status" value="1"/>
</dbReference>
<dbReference type="EMBL" id="SJPJ01000001">
    <property type="protein sequence ID" value="TWT80946.1"/>
    <property type="molecule type" value="Genomic_DNA"/>
</dbReference>
<keyword evidence="3" id="KW-1185">Reference proteome</keyword>
<dbReference type="InterPro" id="IPR050955">
    <property type="entry name" value="Plant_Biomass_Hydrol_Est"/>
</dbReference>
<comment type="caution">
    <text evidence="2">The sequence shown here is derived from an EMBL/GenBank/DDBJ whole genome shotgun (WGS) entry which is preliminary data.</text>
</comment>
<dbReference type="Gene3D" id="3.40.50.1820">
    <property type="entry name" value="alpha/beta hydrolase"/>
    <property type="match status" value="1"/>
</dbReference>
<evidence type="ECO:0000313" key="3">
    <source>
        <dbReference type="Proteomes" id="UP000315010"/>
    </source>
</evidence>
<dbReference type="RefSeq" id="WP_419194185.1">
    <property type="nucleotide sequence ID" value="NZ_SJPJ01000001.1"/>
</dbReference>
<evidence type="ECO:0000256" key="1">
    <source>
        <dbReference type="ARBA" id="ARBA00022729"/>
    </source>
</evidence>
<keyword evidence="1" id="KW-0732">Signal</keyword>
<name>A0A5C5Z1R9_9BACT</name>
<proteinExistence type="predicted"/>
<evidence type="ECO:0000313" key="2">
    <source>
        <dbReference type="EMBL" id="TWT80946.1"/>
    </source>
</evidence>
<dbReference type="InterPro" id="IPR029058">
    <property type="entry name" value="AB_hydrolase_fold"/>
</dbReference>
<gene>
    <name evidence="2" type="ORF">CA13_23930</name>
</gene>
<reference evidence="2 3" key="1">
    <citation type="submission" date="2019-02" db="EMBL/GenBank/DDBJ databases">
        <title>Deep-cultivation of Planctomycetes and their phenomic and genomic characterization uncovers novel biology.</title>
        <authorList>
            <person name="Wiegand S."/>
            <person name="Jogler M."/>
            <person name="Boedeker C."/>
            <person name="Pinto D."/>
            <person name="Vollmers J."/>
            <person name="Rivas-Marin E."/>
            <person name="Kohn T."/>
            <person name="Peeters S.H."/>
            <person name="Heuer A."/>
            <person name="Rast P."/>
            <person name="Oberbeckmann S."/>
            <person name="Bunk B."/>
            <person name="Jeske O."/>
            <person name="Meyerdierks A."/>
            <person name="Storesund J.E."/>
            <person name="Kallscheuer N."/>
            <person name="Luecker S."/>
            <person name="Lage O.M."/>
            <person name="Pohl T."/>
            <person name="Merkel B.J."/>
            <person name="Hornburger P."/>
            <person name="Mueller R.-W."/>
            <person name="Bruemmer F."/>
            <person name="Labrenz M."/>
            <person name="Spormann A.M."/>
            <person name="Op Den Camp H."/>
            <person name="Overmann J."/>
            <person name="Amann R."/>
            <person name="Jetten M.S.M."/>
            <person name="Mascher T."/>
            <person name="Medema M.H."/>
            <person name="Devos D.P."/>
            <person name="Kaster A.-K."/>
            <person name="Ovreas L."/>
            <person name="Rohde M."/>
            <person name="Galperin M.Y."/>
            <person name="Jogler C."/>
        </authorList>
    </citation>
    <scope>NUCLEOTIDE SEQUENCE [LARGE SCALE GENOMIC DNA]</scope>
    <source>
        <strain evidence="2 3">CA13</strain>
    </source>
</reference>
<dbReference type="InterPro" id="IPR000801">
    <property type="entry name" value="Esterase-like"/>
</dbReference>
<dbReference type="AlphaFoldDB" id="A0A5C5Z1R9"/>
<accession>A0A5C5Z1R9</accession>